<protein>
    <submittedName>
        <fullName evidence="2">Uncharacterized protein</fullName>
    </submittedName>
</protein>
<comment type="caution">
    <text evidence="2">The sequence shown here is derived from an EMBL/GenBank/DDBJ whole genome shotgun (WGS) entry which is preliminary data.</text>
</comment>
<evidence type="ECO:0000313" key="3">
    <source>
        <dbReference type="Proteomes" id="UP000717696"/>
    </source>
</evidence>
<accession>A0A9P9EU47</accession>
<dbReference type="EMBL" id="JAGMUU010000010">
    <property type="protein sequence ID" value="KAH7144611.1"/>
    <property type="molecule type" value="Genomic_DNA"/>
</dbReference>
<organism evidence="2 3">
    <name type="scientific">Dactylonectria estremocensis</name>
    <dbReference type="NCBI Taxonomy" id="1079267"/>
    <lineage>
        <taxon>Eukaryota</taxon>
        <taxon>Fungi</taxon>
        <taxon>Dikarya</taxon>
        <taxon>Ascomycota</taxon>
        <taxon>Pezizomycotina</taxon>
        <taxon>Sordariomycetes</taxon>
        <taxon>Hypocreomycetidae</taxon>
        <taxon>Hypocreales</taxon>
        <taxon>Nectriaceae</taxon>
        <taxon>Dactylonectria</taxon>
    </lineage>
</organism>
<dbReference type="Proteomes" id="UP000717696">
    <property type="component" value="Unassembled WGS sequence"/>
</dbReference>
<sequence>MLYGIVFYDSVVFPGFFLLCFASFRSRSARCCASPVQNPGAVRASTFIQRGNAILSGIPVHSNQQTQMPIGTNCDRQFSAPALSTFLLQGTFGGICCKTCRGEITTRGLPRLVPTHTLGLHHYQVQQQTLGTN</sequence>
<keyword evidence="1" id="KW-0812">Transmembrane</keyword>
<proteinExistence type="predicted"/>
<keyword evidence="1" id="KW-0472">Membrane</keyword>
<feature type="transmembrane region" description="Helical" evidence="1">
    <location>
        <begin position="6"/>
        <end position="24"/>
    </location>
</feature>
<gene>
    <name evidence="2" type="ORF">B0J13DRAFT_47933</name>
</gene>
<keyword evidence="3" id="KW-1185">Reference proteome</keyword>
<dbReference type="AlphaFoldDB" id="A0A9P9EU47"/>
<name>A0A9P9EU47_9HYPO</name>
<evidence type="ECO:0000313" key="2">
    <source>
        <dbReference type="EMBL" id="KAH7144611.1"/>
    </source>
</evidence>
<evidence type="ECO:0000256" key="1">
    <source>
        <dbReference type="SAM" id="Phobius"/>
    </source>
</evidence>
<reference evidence="2" key="1">
    <citation type="journal article" date="2021" name="Nat. Commun.">
        <title>Genetic determinants of endophytism in the Arabidopsis root mycobiome.</title>
        <authorList>
            <person name="Mesny F."/>
            <person name="Miyauchi S."/>
            <person name="Thiergart T."/>
            <person name="Pickel B."/>
            <person name="Atanasova L."/>
            <person name="Karlsson M."/>
            <person name="Huettel B."/>
            <person name="Barry K.W."/>
            <person name="Haridas S."/>
            <person name="Chen C."/>
            <person name="Bauer D."/>
            <person name="Andreopoulos W."/>
            <person name="Pangilinan J."/>
            <person name="LaButti K."/>
            <person name="Riley R."/>
            <person name="Lipzen A."/>
            <person name="Clum A."/>
            <person name="Drula E."/>
            <person name="Henrissat B."/>
            <person name="Kohler A."/>
            <person name="Grigoriev I.V."/>
            <person name="Martin F.M."/>
            <person name="Hacquard S."/>
        </authorList>
    </citation>
    <scope>NUCLEOTIDE SEQUENCE</scope>
    <source>
        <strain evidence="2">MPI-CAGE-AT-0021</strain>
    </source>
</reference>
<keyword evidence="1" id="KW-1133">Transmembrane helix</keyword>